<keyword evidence="11" id="KW-1185">Reference proteome</keyword>
<dbReference type="InterPro" id="IPR023996">
    <property type="entry name" value="TonB-dep_OMP_SusC/RagA"/>
</dbReference>
<dbReference type="Proteomes" id="UP001204015">
    <property type="component" value="Unassembled WGS sequence"/>
</dbReference>
<feature type="domain" description="TonB-dependent receptor plug" evidence="9">
    <location>
        <begin position="115"/>
        <end position="237"/>
    </location>
</feature>
<dbReference type="InterPro" id="IPR039426">
    <property type="entry name" value="TonB-dep_rcpt-like"/>
</dbReference>
<evidence type="ECO:0000256" key="1">
    <source>
        <dbReference type="ARBA" id="ARBA00004571"/>
    </source>
</evidence>
<dbReference type="SUPFAM" id="SSF49464">
    <property type="entry name" value="Carboxypeptidase regulatory domain-like"/>
    <property type="match status" value="1"/>
</dbReference>
<dbReference type="RefSeq" id="WP_252761913.1">
    <property type="nucleotide sequence ID" value="NZ_JAMXLY010000076.1"/>
</dbReference>
<accession>A0ABT1C1P6</accession>
<dbReference type="NCBIfam" id="TIGR04057">
    <property type="entry name" value="SusC_RagA_signa"/>
    <property type="match status" value="1"/>
</dbReference>
<evidence type="ECO:0000256" key="2">
    <source>
        <dbReference type="ARBA" id="ARBA00022448"/>
    </source>
</evidence>
<dbReference type="Gene3D" id="2.170.130.10">
    <property type="entry name" value="TonB-dependent receptor, plug domain"/>
    <property type="match status" value="1"/>
</dbReference>
<dbReference type="Pfam" id="PF07715">
    <property type="entry name" value="Plug"/>
    <property type="match status" value="1"/>
</dbReference>
<keyword evidence="8" id="KW-0732">Signal</keyword>
<sequence length="1053" mass="117031">MEKRLSMLLIVIVLCMGTALAQNTVSGSVVSQDDGQPVTGATVIVEGTHLGTTTNSEGHFTLSVPSLTVALKISYLGMNTETVQVGGRSNIQIKLSPQNKTLDDVVVVAYGTTQKSSYTGSASFIKSDKIKDVPVTSFENALTGKVAGLQITNSSGQLGETPSLRIRGIGSMNASNDPLYVIDGVPVVSGNVGQMSSDLYVTNNIMNSLNPEDIESISVLKDAAASALYGSRAANGVILITTKKGKSGKPKVNVKMTYGFSPSWATKNYEPASVQDQVNMMYQVYYDANYNADTKNDAEASSTALKWLNESFNMHGYQLTAAGTGRYQNINIGEYDNSGRGGKYYDWEKAYFRSAAYQNYDFSVSGGNGTTNYYSSLSYSDQQGRSRANDFKRASGRVNLMQKAGKFFDFTTNVAFSRTRQEGFNDTRNTATNYFFDVRNLLWGMYWPTDYKTGQPYTDRYESYAYNNLYYDKLWSNYTINSQFSAMETVALHPIPRLDIKSILSYETTGVKGHLYYSPEHYDGASTNGSVTETRSTYDDITSSTTANYNLFSGDHELNIMAGFEAEKVTTDYTRAAGTNLANSDLQSVSIAGAYDAAGYKWGHSLLSVLSKADYNFNQTYYLSASYRRDGSSRLSKDNRWGNFWSVSAAWDMEKEKFMKPLTWLSAFKLRVSYGVNGTLPTDDYGYMSLMTYDSQYMGKPGSQLSTLASSNLSWETSQTTNIGIDFGFFRQRIRGTVEYYTRNSKNLLQDVPISLVTGFSSVLKNVGLINNHGIEVQLDGDVISSKNWLWTLSLNASFLSSKVKKLYDGQDIIWEDPTGDDGRAQFIYREGQSTLAFYGYEWAGVDKSNGNSVYYVNDPSDPKKGDFIYNGRGATYDYKSANYTIIGSAIPAVSGGFSSDLKYKSFDLNLNFIYKIGGKLYDAAYKDVADDGYYWARIRAASYYKDMWTPDNPNGTQPRLQGTDLTDAMQYSSRHISNASFLRLKNLSFGYTLPSNLLQRVFISNARLFFTASNLLTWAKYKEADPEVNQYGTRGWETPISKTFTFGIDLTF</sequence>
<keyword evidence="2 7" id="KW-0813">Transport</keyword>
<dbReference type="InterPro" id="IPR036942">
    <property type="entry name" value="Beta-barrel_TonB_sf"/>
</dbReference>
<evidence type="ECO:0000256" key="5">
    <source>
        <dbReference type="ARBA" id="ARBA00023136"/>
    </source>
</evidence>
<dbReference type="InterPro" id="IPR012910">
    <property type="entry name" value="Plug_dom"/>
</dbReference>
<name>A0ABT1C1P6_9BACT</name>
<organism evidence="10 11">
    <name type="scientific">Segatella cerevisiae</name>
    <dbReference type="NCBI Taxonomy" id="2053716"/>
    <lineage>
        <taxon>Bacteria</taxon>
        <taxon>Pseudomonadati</taxon>
        <taxon>Bacteroidota</taxon>
        <taxon>Bacteroidia</taxon>
        <taxon>Bacteroidales</taxon>
        <taxon>Prevotellaceae</taxon>
        <taxon>Segatella</taxon>
    </lineage>
</organism>
<dbReference type="Gene3D" id="2.40.170.20">
    <property type="entry name" value="TonB-dependent receptor, beta-barrel domain"/>
    <property type="match status" value="1"/>
</dbReference>
<evidence type="ECO:0000313" key="11">
    <source>
        <dbReference type="Proteomes" id="UP001204015"/>
    </source>
</evidence>
<dbReference type="InterPro" id="IPR037066">
    <property type="entry name" value="Plug_dom_sf"/>
</dbReference>
<evidence type="ECO:0000256" key="7">
    <source>
        <dbReference type="PROSITE-ProRule" id="PRU01360"/>
    </source>
</evidence>
<reference evidence="10 11" key="1">
    <citation type="submission" date="2022-06" db="EMBL/GenBank/DDBJ databases">
        <title>A taxonomic note on the genus Prevotella: Description of four novel genera and emended description of the genera Hallella and Xylanibacter.</title>
        <authorList>
            <person name="Hitch T.C.A."/>
        </authorList>
    </citation>
    <scope>NUCLEOTIDE SEQUENCE [LARGE SCALE GENOMIC DNA]</scope>
    <source>
        <strain evidence="10 11">DSM 100619</strain>
    </source>
</reference>
<dbReference type="Pfam" id="PF13715">
    <property type="entry name" value="CarbopepD_reg_2"/>
    <property type="match status" value="1"/>
</dbReference>
<evidence type="ECO:0000256" key="4">
    <source>
        <dbReference type="ARBA" id="ARBA00022692"/>
    </source>
</evidence>
<dbReference type="InterPro" id="IPR008969">
    <property type="entry name" value="CarboxyPept-like_regulatory"/>
</dbReference>
<evidence type="ECO:0000256" key="8">
    <source>
        <dbReference type="SAM" id="SignalP"/>
    </source>
</evidence>
<keyword evidence="4 7" id="KW-0812">Transmembrane</keyword>
<protein>
    <submittedName>
        <fullName evidence="10">TonB-dependent receptor</fullName>
    </submittedName>
</protein>
<keyword evidence="10" id="KW-0675">Receptor</keyword>
<dbReference type="Gene3D" id="2.60.40.1120">
    <property type="entry name" value="Carboxypeptidase-like, regulatory domain"/>
    <property type="match status" value="1"/>
</dbReference>
<keyword evidence="6 7" id="KW-0998">Cell outer membrane</keyword>
<feature type="signal peptide" evidence="8">
    <location>
        <begin position="1"/>
        <end position="21"/>
    </location>
</feature>
<keyword evidence="3 7" id="KW-1134">Transmembrane beta strand</keyword>
<feature type="chain" id="PRO_5047018197" evidence="8">
    <location>
        <begin position="22"/>
        <end position="1053"/>
    </location>
</feature>
<evidence type="ECO:0000259" key="9">
    <source>
        <dbReference type="Pfam" id="PF07715"/>
    </source>
</evidence>
<evidence type="ECO:0000256" key="3">
    <source>
        <dbReference type="ARBA" id="ARBA00022452"/>
    </source>
</evidence>
<gene>
    <name evidence="10" type="ORF">NG821_12080</name>
</gene>
<dbReference type="EMBL" id="JAMXLY010000076">
    <property type="protein sequence ID" value="MCO6026563.1"/>
    <property type="molecule type" value="Genomic_DNA"/>
</dbReference>
<comment type="subcellular location">
    <subcellularLocation>
        <location evidence="1 7">Cell outer membrane</location>
        <topology evidence="1 7">Multi-pass membrane protein</topology>
    </subcellularLocation>
</comment>
<dbReference type="SUPFAM" id="SSF56935">
    <property type="entry name" value="Porins"/>
    <property type="match status" value="1"/>
</dbReference>
<evidence type="ECO:0000256" key="6">
    <source>
        <dbReference type="ARBA" id="ARBA00023237"/>
    </source>
</evidence>
<comment type="similarity">
    <text evidence="7">Belongs to the TonB-dependent receptor family.</text>
</comment>
<comment type="caution">
    <text evidence="10">The sequence shown here is derived from an EMBL/GenBank/DDBJ whole genome shotgun (WGS) entry which is preliminary data.</text>
</comment>
<dbReference type="InterPro" id="IPR023997">
    <property type="entry name" value="TonB-dep_OMP_SusC/RagA_CS"/>
</dbReference>
<keyword evidence="5 7" id="KW-0472">Membrane</keyword>
<dbReference type="NCBIfam" id="TIGR04056">
    <property type="entry name" value="OMP_RagA_SusC"/>
    <property type="match status" value="1"/>
</dbReference>
<proteinExistence type="inferred from homology"/>
<dbReference type="PROSITE" id="PS52016">
    <property type="entry name" value="TONB_DEPENDENT_REC_3"/>
    <property type="match status" value="1"/>
</dbReference>
<evidence type="ECO:0000313" key="10">
    <source>
        <dbReference type="EMBL" id="MCO6026563.1"/>
    </source>
</evidence>